<accession>A0A2V0RAV8</accession>
<proteinExistence type="predicted"/>
<dbReference type="EMBL" id="BDQA01000792">
    <property type="protein sequence ID" value="GBH22234.1"/>
    <property type="molecule type" value="Genomic_RNA"/>
</dbReference>
<name>A0A2V0RAV8_9ZZZZ</name>
<evidence type="ECO:0000313" key="1">
    <source>
        <dbReference type="EMBL" id="GBH22234.1"/>
    </source>
</evidence>
<dbReference type="AlphaFoldDB" id="A0A2V0RAV8"/>
<sequence>MINGDILPGKIHTLIMSDKQLKRNYRFARGIYVDTNLRNTSPHVLQFIYDNGYSYVSLLNDVIVEGRSWEMSAVKSIIDKPGIYSGTVESISNGIANYGTVPGLAIKKRMNVQLKTYEDSKYDLLPR</sequence>
<reference evidence="1" key="1">
    <citation type="submission" date="2017-04" db="EMBL/GenBank/DDBJ databases">
        <title>Unveiling RNA virosphere associated with marine microorganisms.</title>
        <authorList>
            <person name="Urayama S."/>
            <person name="Takaki Y."/>
            <person name="Nishi S."/>
            <person name="Yoshida Y."/>
            <person name="Deguchi S."/>
            <person name="Takai K."/>
            <person name="Nunoura T."/>
        </authorList>
    </citation>
    <scope>NUCLEOTIDE SEQUENCE</scope>
</reference>
<protein>
    <submittedName>
        <fullName evidence="1">Uncharacterized protein</fullName>
    </submittedName>
</protein>
<comment type="caution">
    <text evidence="1">The sequence shown here is derived from an EMBL/GenBank/DDBJ whole genome shotgun (WGS) entry which is preliminary data.</text>
</comment>
<organism evidence="1">
    <name type="scientific">viral metagenome</name>
    <dbReference type="NCBI Taxonomy" id="1070528"/>
    <lineage>
        <taxon>unclassified sequences</taxon>
        <taxon>metagenomes</taxon>
        <taxon>organismal metagenomes</taxon>
    </lineage>
</organism>